<keyword evidence="7" id="KW-0378">Hydrolase</keyword>
<sequence length="554" mass="58598">MRRTPCAACGRACAYCEACLTMGRSRECGLLILGSPANVAPASTARGNVASFAAPTDGASGIAAQSAAQAYNGVPASAARGRGASFAAPTDGASGIAAQSAAQSAAQAHNAAPASAARGRAASFAAPAHGASGIAAQSAAQAHNAAPASAARYDAASFAAPAHGASGPITNSATQPPTGPPARGSAAAITPDLTHWGLSPAQTAAATAALAYINASETRSQARRRFLLWAVTGAGKTEMIFPLIESCLDRGGRALIATPRRDVVLELDPRIRKAFPDASVVTLYGGSEQRWEQGVITLATTHQLFRFREGFDLVIVDEIDAFPYHGDPMLHYAAENVRKPDGVHVLLSATPPAALRMEARLGRLAHVRVPVRFHRHPLPVPVLIRIPPVRKLLKQRSLPRRLALSLRRSIERGAQLFVFVQQIRDVEPLAAQLRHLFPSITIGGTSSQDHDRASKVMRFRAREIRLLVTTTILERGVTVPKSDVFILDADGKLFDDASLIQMAGRAGRSKDDPAGNVYFCGSARTRAQQSAVAQIRGMNRIAKRQGYLLDKERK</sequence>
<keyword evidence="1" id="KW-0547">Nucleotide-binding</keyword>
<organism evidence="7 8">
    <name type="scientific">Paenibacillus rhizovicinus</name>
    <dbReference type="NCBI Taxonomy" id="2704463"/>
    <lineage>
        <taxon>Bacteria</taxon>
        <taxon>Bacillati</taxon>
        <taxon>Bacillota</taxon>
        <taxon>Bacilli</taxon>
        <taxon>Bacillales</taxon>
        <taxon>Paenibacillaceae</taxon>
        <taxon>Paenibacillus</taxon>
    </lineage>
</organism>
<keyword evidence="3" id="KW-0238">DNA-binding</keyword>
<dbReference type="KEGG" id="prz:GZH47_18380"/>
<dbReference type="SMART" id="SM00487">
    <property type="entry name" value="DEXDc"/>
    <property type="match status" value="1"/>
</dbReference>
<dbReference type="PROSITE" id="PS51194">
    <property type="entry name" value="HELICASE_CTER"/>
    <property type="match status" value="1"/>
</dbReference>
<evidence type="ECO:0000256" key="1">
    <source>
        <dbReference type="ARBA" id="ARBA00022741"/>
    </source>
</evidence>
<dbReference type="Proteomes" id="UP000479114">
    <property type="component" value="Chromosome"/>
</dbReference>
<proteinExistence type="predicted"/>
<dbReference type="GO" id="GO:0005524">
    <property type="term" value="F:ATP binding"/>
    <property type="evidence" value="ECO:0007669"/>
    <property type="project" value="UniProtKB-KW"/>
</dbReference>
<dbReference type="InterPro" id="IPR014001">
    <property type="entry name" value="Helicase_ATP-bd"/>
</dbReference>
<protein>
    <submittedName>
        <fullName evidence="7">DEAD/DEAH box helicase family protein</fullName>
    </submittedName>
</protein>
<keyword evidence="8" id="KW-1185">Reference proteome</keyword>
<dbReference type="InterPro" id="IPR006935">
    <property type="entry name" value="Helicase/UvrB_N"/>
</dbReference>
<evidence type="ECO:0000259" key="5">
    <source>
        <dbReference type="PROSITE" id="PS51192"/>
    </source>
</evidence>
<dbReference type="PROSITE" id="PS51192">
    <property type="entry name" value="HELICASE_ATP_BIND_1"/>
    <property type="match status" value="1"/>
</dbReference>
<name>A0A6C0P9R5_9BACL</name>
<dbReference type="GO" id="GO:0006270">
    <property type="term" value="P:DNA replication initiation"/>
    <property type="evidence" value="ECO:0007669"/>
    <property type="project" value="TreeGrafter"/>
</dbReference>
<dbReference type="GO" id="GO:0043138">
    <property type="term" value="F:3'-5' DNA helicase activity"/>
    <property type="evidence" value="ECO:0007669"/>
    <property type="project" value="TreeGrafter"/>
</dbReference>
<evidence type="ECO:0000313" key="8">
    <source>
        <dbReference type="Proteomes" id="UP000479114"/>
    </source>
</evidence>
<evidence type="ECO:0000256" key="4">
    <source>
        <dbReference type="SAM" id="MobiDB-lite"/>
    </source>
</evidence>
<dbReference type="Gene3D" id="3.40.50.300">
    <property type="entry name" value="P-loop containing nucleotide triphosphate hydrolases"/>
    <property type="match status" value="2"/>
</dbReference>
<dbReference type="AlphaFoldDB" id="A0A6C0P9R5"/>
<dbReference type="SUPFAM" id="SSF52540">
    <property type="entry name" value="P-loop containing nucleoside triphosphate hydrolases"/>
    <property type="match status" value="1"/>
</dbReference>
<dbReference type="InterPro" id="IPR001650">
    <property type="entry name" value="Helicase_C-like"/>
</dbReference>
<accession>A0A6C0P9R5</accession>
<feature type="domain" description="Helicase ATP-binding" evidence="5">
    <location>
        <begin position="217"/>
        <end position="369"/>
    </location>
</feature>
<dbReference type="SMART" id="SM00490">
    <property type="entry name" value="HELICc"/>
    <property type="match status" value="1"/>
</dbReference>
<evidence type="ECO:0000256" key="2">
    <source>
        <dbReference type="ARBA" id="ARBA00022840"/>
    </source>
</evidence>
<evidence type="ECO:0000259" key="6">
    <source>
        <dbReference type="PROSITE" id="PS51194"/>
    </source>
</evidence>
<dbReference type="PANTHER" id="PTHR30580">
    <property type="entry name" value="PRIMOSOMAL PROTEIN N"/>
    <property type="match status" value="1"/>
</dbReference>
<dbReference type="PANTHER" id="PTHR30580:SF1">
    <property type="entry name" value="COMF OPERON PROTEIN 1"/>
    <property type="match status" value="1"/>
</dbReference>
<keyword evidence="7" id="KW-0347">Helicase</keyword>
<dbReference type="GO" id="GO:0003677">
    <property type="term" value="F:DNA binding"/>
    <property type="evidence" value="ECO:0007669"/>
    <property type="project" value="UniProtKB-KW"/>
</dbReference>
<dbReference type="GO" id="GO:0016787">
    <property type="term" value="F:hydrolase activity"/>
    <property type="evidence" value="ECO:0007669"/>
    <property type="project" value="InterPro"/>
</dbReference>
<feature type="domain" description="Helicase C-terminal" evidence="6">
    <location>
        <begin position="397"/>
        <end position="554"/>
    </location>
</feature>
<dbReference type="GO" id="GO:0006302">
    <property type="term" value="P:double-strand break repair"/>
    <property type="evidence" value="ECO:0007669"/>
    <property type="project" value="TreeGrafter"/>
</dbReference>
<reference evidence="7 8" key="1">
    <citation type="submission" date="2020-02" db="EMBL/GenBank/DDBJ databases">
        <title>Paenibacillus sp. nov., isolated from rhizosphere soil of tomato.</title>
        <authorList>
            <person name="Weon H.-Y."/>
            <person name="Lee S.A."/>
        </authorList>
    </citation>
    <scope>NUCLEOTIDE SEQUENCE [LARGE SCALE GENOMIC DNA]</scope>
    <source>
        <strain evidence="7 8">14171R-81</strain>
    </source>
</reference>
<evidence type="ECO:0000313" key="7">
    <source>
        <dbReference type="EMBL" id="QHW35166.1"/>
    </source>
</evidence>
<gene>
    <name evidence="7" type="ORF">GZH47_18380</name>
</gene>
<feature type="region of interest" description="Disordered" evidence="4">
    <location>
        <begin position="164"/>
        <end position="186"/>
    </location>
</feature>
<keyword evidence="2" id="KW-0067">ATP-binding</keyword>
<dbReference type="GO" id="GO:0006310">
    <property type="term" value="P:DNA recombination"/>
    <property type="evidence" value="ECO:0007669"/>
    <property type="project" value="TreeGrafter"/>
</dbReference>
<evidence type="ECO:0000256" key="3">
    <source>
        <dbReference type="ARBA" id="ARBA00023125"/>
    </source>
</evidence>
<dbReference type="Pfam" id="PF00271">
    <property type="entry name" value="Helicase_C"/>
    <property type="match status" value="1"/>
</dbReference>
<dbReference type="Pfam" id="PF04851">
    <property type="entry name" value="ResIII"/>
    <property type="match status" value="1"/>
</dbReference>
<dbReference type="EMBL" id="CP048286">
    <property type="protein sequence ID" value="QHW35166.1"/>
    <property type="molecule type" value="Genomic_DNA"/>
</dbReference>
<dbReference type="InterPro" id="IPR027417">
    <property type="entry name" value="P-loop_NTPase"/>
</dbReference>